<sequence>MTLDHIFFFFFFLRQGHSLSLTLKCSGTILAHCNLHLLGSSNPPTSASQVAGTTGFLSSRLECNGTITAHCSLDLPSLSDPPASASRVAGTTGTHHHTWLIFKIFFVEMRSLYVPQAGLKLLGSSNPPALASQYAGITGVNHCAWPN</sequence>
<reference evidence="2 3" key="1">
    <citation type="submission" date="2012-03" db="EMBL/GenBank/DDBJ databases">
        <title>Whole Genome Assembly of Papio anubis.</title>
        <authorList>
            <person name="Liu Y.L."/>
            <person name="Abraham K.A."/>
            <person name="Akbar H.A."/>
            <person name="Ali S.A."/>
            <person name="Anosike U.A."/>
            <person name="Aqrawi P.A."/>
            <person name="Arias F.A."/>
            <person name="Attaway T.A."/>
            <person name="Awwad R.A."/>
            <person name="Babu C.B."/>
            <person name="Bandaranaike D.B."/>
            <person name="Battles P.B."/>
            <person name="Bell A.B."/>
            <person name="Beltran B.B."/>
            <person name="Berhane-Mersha D.B."/>
            <person name="Bess C.B."/>
            <person name="Bickham C.B."/>
            <person name="Bolden T.B."/>
            <person name="Carter K.C."/>
            <person name="Chau D.C."/>
            <person name="Chavez A.C."/>
            <person name="Clerc-Blankenburg K.C."/>
            <person name="Coyle M.C."/>
            <person name="Dao M.D."/>
            <person name="Davila M.L.D."/>
            <person name="Davy-Carroll L.D."/>
            <person name="Denson S.D."/>
            <person name="Dinh H.D."/>
            <person name="Fernandez S.F."/>
            <person name="Fernando P.F."/>
            <person name="Forbes L.F."/>
            <person name="Francis C.F."/>
            <person name="Francisco L.F."/>
            <person name="Fu Q.F."/>
            <person name="Garcia-Iii R.G."/>
            <person name="Garrett T.G."/>
            <person name="Gross S.G."/>
            <person name="Gubbala S.G."/>
            <person name="Hirani K.H."/>
            <person name="Hogues M.H."/>
            <person name="Hollins B.H."/>
            <person name="Jackson L.J."/>
            <person name="Javaid M.J."/>
            <person name="Jhangiani S.J."/>
            <person name="Johnson A.J."/>
            <person name="Johnson B.J."/>
            <person name="Jones J.J."/>
            <person name="Joshi V.J."/>
            <person name="Kalu J.K."/>
            <person name="Khan N.K."/>
            <person name="Korchina V.K."/>
            <person name="Kovar C.K."/>
            <person name="Lago L.L."/>
            <person name="Lara F.L."/>
            <person name="Le T.-K.L."/>
            <person name="Lee S.L."/>
            <person name="Legall-Iii F.L."/>
            <person name="Lemon S.L."/>
            <person name="Liu J.L."/>
            <person name="Liu Y.-S.L."/>
            <person name="Liyanage D.L."/>
            <person name="Lopez J.L."/>
            <person name="Lorensuhewa L.L."/>
            <person name="Mata R.M."/>
            <person name="Mathew T.M."/>
            <person name="Mercado C.M."/>
            <person name="Mercado I.M."/>
            <person name="Morales K.M."/>
            <person name="Morgan M.M."/>
            <person name="Munidasa M.M."/>
            <person name="Ngo D.N."/>
            <person name="Nguyen L.N."/>
            <person name="Nguyen T.N."/>
            <person name="Nguyen N.N."/>
            <person name="Obregon M.O."/>
            <person name="Okwuonu G.O."/>
            <person name="Ongeri F.O."/>
            <person name="Onwere C.O."/>
            <person name="Osifeso I.O."/>
            <person name="Parra A.P."/>
            <person name="Patil S.P."/>
            <person name="Perez A.P."/>
            <person name="Perez Y.P."/>
            <person name="Pham C.P."/>
            <person name="Pu L.-L.P."/>
            <person name="Puazo M.P."/>
            <person name="Quiroz J.Q."/>
            <person name="Rouhana J.R."/>
            <person name="Ruiz M.R."/>
            <person name="Ruiz S.-J.R."/>
            <person name="Saada N.S."/>
            <person name="Santibanez J.S."/>
            <person name="Scheel M.S."/>
            <person name="Schneider B.S."/>
            <person name="Simmons D.S."/>
            <person name="Sisson I.S."/>
            <person name="Tang L.-Y.T."/>
            <person name="Thornton R.T."/>
            <person name="Tisius J.T."/>
            <person name="Toledanes G.T."/>
            <person name="Trejos Z.T."/>
            <person name="Usmani K.U."/>
            <person name="Varghese R.V."/>
            <person name="Vattathil S.V."/>
            <person name="Vee V.V."/>
            <person name="Walker D.W."/>
            <person name="Weissenberger G.W."/>
            <person name="White C.W."/>
            <person name="Williams A.W."/>
            <person name="Woodworth J.W."/>
            <person name="Wright R.W."/>
            <person name="Zhu Y.Z."/>
            <person name="Han Y.H."/>
            <person name="Newsham I.N."/>
            <person name="Nazareth L.N."/>
            <person name="Worley K.W."/>
            <person name="Muzny D.M."/>
            <person name="Rogers J.R."/>
            <person name="Gibbs R.G."/>
        </authorList>
    </citation>
    <scope>NUCLEOTIDE SEQUENCE [LARGE SCALE GENOMIC DNA]</scope>
</reference>
<dbReference type="Proteomes" id="UP000028761">
    <property type="component" value="Chromosome X"/>
</dbReference>
<proteinExistence type="predicted"/>
<dbReference type="PANTHER" id="PTHR12138">
    <property type="entry name" value="PRIMATE-EXPANDED PROTEIN FAMILY"/>
    <property type="match status" value="1"/>
</dbReference>
<dbReference type="PANTHER" id="PTHR12138:SF162">
    <property type="entry name" value="CHROMOSOME UNDETERMINED SCAFFOLD_275, WHOLE GENOME SHOTGUN SEQUENCE"/>
    <property type="match status" value="1"/>
</dbReference>
<dbReference type="PRINTS" id="PR02045">
    <property type="entry name" value="F138DOMAIN"/>
</dbReference>
<keyword evidence="3" id="KW-1185">Reference proteome</keyword>
<reference evidence="2" key="2">
    <citation type="submission" date="2025-08" db="UniProtKB">
        <authorList>
            <consortium name="Ensembl"/>
        </authorList>
    </citation>
    <scope>IDENTIFICATION</scope>
</reference>
<evidence type="ECO:0000256" key="1">
    <source>
        <dbReference type="SAM" id="SignalP"/>
    </source>
</evidence>
<evidence type="ECO:0000313" key="2">
    <source>
        <dbReference type="Ensembl" id="ENSPANP00000058818.1"/>
    </source>
</evidence>
<organism evidence="2 3">
    <name type="scientific">Papio anubis</name>
    <name type="common">Olive baboon</name>
    <dbReference type="NCBI Taxonomy" id="9555"/>
    <lineage>
        <taxon>Eukaryota</taxon>
        <taxon>Metazoa</taxon>
        <taxon>Chordata</taxon>
        <taxon>Craniata</taxon>
        <taxon>Vertebrata</taxon>
        <taxon>Euteleostomi</taxon>
        <taxon>Mammalia</taxon>
        <taxon>Eutheria</taxon>
        <taxon>Euarchontoglires</taxon>
        <taxon>Primates</taxon>
        <taxon>Haplorrhini</taxon>
        <taxon>Catarrhini</taxon>
        <taxon>Cercopithecidae</taxon>
        <taxon>Cercopithecinae</taxon>
        <taxon>Papio</taxon>
    </lineage>
</organism>
<dbReference type="AlphaFoldDB" id="A0A8I5NEW6"/>
<evidence type="ECO:0000313" key="3">
    <source>
        <dbReference type="Proteomes" id="UP000028761"/>
    </source>
</evidence>
<accession>A0A8I5NEW6</accession>
<keyword evidence="1" id="KW-0732">Signal</keyword>
<feature type="signal peptide" evidence="1">
    <location>
        <begin position="1"/>
        <end position="18"/>
    </location>
</feature>
<feature type="chain" id="PRO_5035286501" description="Secreted protein" evidence="1">
    <location>
        <begin position="19"/>
        <end position="147"/>
    </location>
</feature>
<name>A0A8I5NEW6_PAPAN</name>
<protein>
    <recommendedName>
        <fullName evidence="4">Secreted protein</fullName>
    </recommendedName>
</protein>
<evidence type="ECO:0008006" key="4">
    <source>
        <dbReference type="Google" id="ProtNLM"/>
    </source>
</evidence>
<reference evidence="2" key="3">
    <citation type="submission" date="2025-09" db="UniProtKB">
        <authorList>
            <consortium name="Ensembl"/>
        </authorList>
    </citation>
    <scope>IDENTIFICATION</scope>
</reference>
<dbReference type="GeneTree" id="ENSGT01120000271815"/>
<dbReference type="Ensembl" id="ENSPANT00000062791.1">
    <property type="protein sequence ID" value="ENSPANP00000058818.1"/>
    <property type="gene ID" value="ENSPANG00000043834.1"/>
</dbReference>